<dbReference type="Proteomes" id="UP000439903">
    <property type="component" value="Unassembled WGS sequence"/>
</dbReference>
<dbReference type="InterPro" id="IPR043504">
    <property type="entry name" value="Peptidase_S1_PA_chymotrypsin"/>
</dbReference>
<organism evidence="1 2">
    <name type="scientific">Gigaspora margarita</name>
    <dbReference type="NCBI Taxonomy" id="4874"/>
    <lineage>
        <taxon>Eukaryota</taxon>
        <taxon>Fungi</taxon>
        <taxon>Fungi incertae sedis</taxon>
        <taxon>Mucoromycota</taxon>
        <taxon>Glomeromycotina</taxon>
        <taxon>Glomeromycetes</taxon>
        <taxon>Diversisporales</taxon>
        <taxon>Gigasporaceae</taxon>
        <taxon>Gigaspora</taxon>
    </lineage>
</organism>
<name>A0A8H4AVL8_GIGMA</name>
<dbReference type="OrthoDB" id="2476766at2759"/>
<gene>
    <name evidence="1" type="ORF">F8M41_008450</name>
</gene>
<sequence length="149" mass="15923">MVFHYLEPIDFGLIFLGVKEVAPEPIIRNTDSNLYHKLLIKDDIAVSSNGAHLCLSGLISHVKCGYMKALSGFASNGEVFHENIFVVSVHSLSGDSGGPMFSYIQNQMLVSLNGILTGGLGDNINGSISGVITMSSILNIVNITLVKVT</sequence>
<proteinExistence type="predicted"/>
<evidence type="ECO:0008006" key="3">
    <source>
        <dbReference type="Google" id="ProtNLM"/>
    </source>
</evidence>
<evidence type="ECO:0000313" key="1">
    <source>
        <dbReference type="EMBL" id="KAF0537282.1"/>
    </source>
</evidence>
<dbReference type="EMBL" id="WTPW01000190">
    <property type="protein sequence ID" value="KAF0537282.1"/>
    <property type="molecule type" value="Genomic_DNA"/>
</dbReference>
<evidence type="ECO:0000313" key="2">
    <source>
        <dbReference type="Proteomes" id="UP000439903"/>
    </source>
</evidence>
<keyword evidence="2" id="KW-1185">Reference proteome</keyword>
<dbReference type="InterPro" id="IPR009003">
    <property type="entry name" value="Peptidase_S1_PA"/>
</dbReference>
<dbReference type="Gene3D" id="2.40.10.10">
    <property type="entry name" value="Trypsin-like serine proteases"/>
    <property type="match status" value="2"/>
</dbReference>
<dbReference type="SUPFAM" id="SSF50494">
    <property type="entry name" value="Trypsin-like serine proteases"/>
    <property type="match status" value="1"/>
</dbReference>
<comment type="caution">
    <text evidence="1">The sequence shown here is derived from an EMBL/GenBank/DDBJ whole genome shotgun (WGS) entry which is preliminary data.</text>
</comment>
<dbReference type="AlphaFoldDB" id="A0A8H4AVL8"/>
<protein>
    <recommendedName>
        <fullName evidence="3">Serine protease</fullName>
    </recommendedName>
</protein>
<reference evidence="1 2" key="1">
    <citation type="journal article" date="2019" name="Environ. Microbiol.">
        <title>At the nexus of three kingdoms: the genome of the mycorrhizal fungus Gigaspora margarita provides insights into plant, endobacterial and fungal interactions.</title>
        <authorList>
            <person name="Venice F."/>
            <person name="Ghignone S."/>
            <person name="Salvioli di Fossalunga A."/>
            <person name="Amselem J."/>
            <person name="Novero M."/>
            <person name="Xianan X."/>
            <person name="Sedzielewska Toro K."/>
            <person name="Morin E."/>
            <person name="Lipzen A."/>
            <person name="Grigoriev I.V."/>
            <person name="Henrissat B."/>
            <person name="Martin F.M."/>
            <person name="Bonfante P."/>
        </authorList>
    </citation>
    <scope>NUCLEOTIDE SEQUENCE [LARGE SCALE GENOMIC DNA]</scope>
    <source>
        <strain evidence="1 2">BEG34</strain>
    </source>
</reference>
<accession>A0A8H4AVL8</accession>